<evidence type="ECO:0000313" key="2">
    <source>
        <dbReference type="EMBL" id="KAG8192066.1"/>
    </source>
</evidence>
<comment type="caution">
    <text evidence="2">The sequence shown here is derived from an EMBL/GenBank/DDBJ whole genome shotgun (WGS) entry which is preliminary data.</text>
</comment>
<feature type="compositionally biased region" description="Polar residues" evidence="1">
    <location>
        <begin position="416"/>
        <end position="427"/>
    </location>
</feature>
<feature type="region of interest" description="Disordered" evidence="1">
    <location>
        <begin position="45"/>
        <end position="75"/>
    </location>
</feature>
<dbReference type="EMBL" id="JAFNEN010000146">
    <property type="protein sequence ID" value="KAG8192066.1"/>
    <property type="molecule type" value="Genomic_DNA"/>
</dbReference>
<protein>
    <submittedName>
        <fullName evidence="2">Uncharacterized protein</fullName>
    </submittedName>
</protein>
<sequence>MPKRSQKQSTARVYVKSSPNEPLEIGPTEYRNKIINSAKEIVSGIESNIQPSGSGSKNNTESRPQTQKYTKIGHGLKEKELQTGYTIRRTAQELVSNIKDTITPTAKPWNPEEITGFREYDSSRRSGKQLYVKLSDRMELLARPKKGVLYQEGFECPLGAIPEKHLPSWRLLPLHNKIPADRYPYEINMAQVPEELFTAPSVNKTMNLDDLSNPDSEYNSLLDPGLQTYFNKPAVRENLIKSGLMTKNGRIVCTLKELNDYRRHLARKQARAVQMTLKAEYEEEKRVKEEKKKEEAAKREEEREKRKTLAELKKQVKETVKEAEEKTAEEIFTLEEAKRGEEIVEKLDKKREEEKLKKRRKLVEFWDRKAQCQSDWLEKGFELERKWLQERDENIKARQARISDSPSTVYDEETDSFITPTNKTPASSRKEKTLDIVLRKKFQTTQSHESLRGNPSREEILSPVSSEEITLEDILKK</sequence>
<feature type="compositionally biased region" description="Basic and acidic residues" evidence="1">
    <location>
        <begin position="449"/>
        <end position="460"/>
    </location>
</feature>
<gene>
    <name evidence="2" type="ORF">JTE90_025330</name>
</gene>
<feature type="region of interest" description="Disordered" evidence="1">
    <location>
        <begin position="1"/>
        <end position="26"/>
    </location>
</feature>
<feature type="region of interest" description="Disordered" evidence="1">
    <location>
        <begin position="283"/>
        <end position="307"/>
    </location>
</feature>
<organism evidence="2 3">
    <name type="scientific">Oedothorax gibbosus</name>
    <dbReference type="NCBI Taxonomy" id="931172"/>
    <lineage>
        <taxon>Eukaryota</taxon>
        <taxon>Metazoa</taxon>
        <taxon>Ecdysozoa</taxon>
        <taxon>Arthropoda</taxon>
        <taxon>Chelicerata</taxon>
        <taxon>Arachnida</taxon>
        <taxon>Araneae</taxon>
        <taxon>Araneomorphae</taxon>
        <taxon>Entelegynae</taxon>
        <taxon>Araneoidea</taxon>
        <taxon>Linyphiidae</taxon>
        <taxon>Erigoninae</taxon>
        <taxon>Oedothorax</taxon>
    </lineage>
</organism>
<keyword evidence="3" id="KW-1185">Reference proteome</keyword>
<feature type="region of interest" description="Disordered" evidence="1">
    <location>
        <begin position="399"/>
        <end position="430"/>
    </location>
</feature>
<evidence type="ECO:0000256" key="1">
    <source>
        <dbReference type="SAM" id="MobiDB-lite"/>
    </source>
</evidence>
<feature type="compositionally biased region" description="Polar residues" evidence="1">
    <location>
        <begin position="45"/>
        <end position="69"/>
    </location>
</feature>
<dbReference type="Proteomes" id="UP000827092">
    <property type="component" value="Unassembled WGS sequence"/>
</dbReference>
<evidence type="ECO:0000313" key="3">
    <source>
        <dbReference type="Proteomes" id="UP000827092"/>
    </source>
</evidence>
<reference evidence="2 3" key="1">
    <citation type="journal article" date="2022" name="Nat. Ecol. Evol.">
        <title>A masculinizing supergene underlies an exaggerated male reproductive morph in a spider.</title>
        <authorList>
            <person name="Hendrickx F."/>
            <person name="De Corte Z."/>
            <person name="Sonet G."/>
            <person name="Van Belleghem S.M."/>
            <person name="Kostlbacher S."/>
            <person name="Vangestel C."/>
        </authorList>
    </citation>
    <scope>NUCLEOTIDE SEQUENCE [LARGE SCALE GENOMIC DNA]</scope>
    <source>
        <strain evidence="2">W744_W776</strain>
    </source>
</reference>
<dbReference type="AlphaFoldDB" id="A0AAV6V750"/>
<proteinExistence type="predicted"/>
<name>A0AAV6V750_9ARAC</name>
<accession>A0AAV6V750</accession>
<feature type="region of interest" description="Disordered" evidence="1">
    <location>
        <begin position="445"/>
        <end position="464"/>
    </location>
</feature>